<dbReference type="Proteomes" id="UP000320593">
    <property type="component" value="Unassembled WGS sequence"/>
</dbReference>
<proteinExistence type="inferred from homology"/>
<dbReference type="InterPro" id="IPR006683">
    <property type="entry name" value="Thioestr_dom"/>
</dbReference>
<reference evidence="9 10" key="1">
    <citation type="submission" date="2019-07" db="EMBL/GenBank/DDBJ databases">
        <title>Genomic Encyclopedia of Archaeal and Bacterial Type Strains, Phase II (KMG-II): from individual species to whole genera.</title>
        <authorList>
            <person name="Goeker M."/>
        </authorList>
    </citation>
    <scope>NUCLEOTIDE SEQUENCE [LARGE SCALE GENOMIC DNA]</scope>
    <source>
        <strain evidence="9 10">ATCC BAA-252</strain>
    </source>
</reference>
<feature type="domain" description="Thioesterase" evidence="8">
    <location>
        <begin position="48"/>
        <end position="120"/>
    </location>
</feature>
<dbReference type="PANTHER" id="PTHR43240:SF20">
    <property type="entry name" value="MEDIUM_LONG-CHAIN ACYL-COA THIOESTERASE YIGI"/>
    <property type="match status" value="1"/>
</dbReference>
<dbReference type="AlphaFoldDB" id="A0A562THA7"/>
<evidence type="ECO:0000256" key="1">
    <source>
        <dbReference type="ARBA" id="ARBA00022801"/>
    </source>
</evidence>
<keyword evidence="10" id="KW-1185">Reference proteome</keyword>
<keyword evidence="1" id="KW-0378">Hydrolase</keyword>
<gene>
    <name evidence="9" type="ORF">JM93_00580</name>
</gene>
<organism evidence="9 10">
    <name type="scientific">Roseibium hamelinense</name>
    <dbReference type="NCBI Taxonomy" id="150831"/>
    <lineage>
        <taxon>Bacteria</taxon>
        <taxon>Pseudomonadati</taxon>
        <taxon>Pseudomonadota</taxon>
        <taxon>Alphaproteobacteria</taxon>
        <taxon>Hyphomicrobiales</taxon>
        <taxon>Stappiaceae</taxon>
        <taxon>Roseibium</taxon>
    </lineage>
</organism>
<evidence type="ECO:0000256" key="2">
    <source>
        <dbReference type="ARBA" id="ARBA00035880"/>
    </source>
</evidence>
<dbReference type="SUPFAM" id="SSF54637">
    <property type="entry name" value="Thioesterase/thiol ester dehydrase-isomerase"/>
    <property type="match status" value="1"/>
</dbReference>
<dbReference type="EMBL" id="VLLF01000001">
    <property type="protein sequence ID" value="TWI93027.1"/>
    <property type="molecule type" value="Genomic_DNA"/>
</dbReference>
<evidence type="ECO:0000256" key="5">
    <source>
        <dbReference type="ARBA" id="ARBA00038894"/>
    </source>
</evidence>
<comment type="similarity">
    <text evidence="4">Belongs to the YigI thioesterase family.</text>
</comment>
<evidence type="ECO:0000313" key="9">
    <source>
        <dbReference type="EMBL" id="TWI93027.1"/>
    </source>
</evidence>
<evidence type="ECO:0000313" key="10">
    <source>
        <dbReference type="Proteomes" id="UP000320593"/>
    </source>
</evidence>
<evidence type="ECO:0000256" key="4">
    <source>
        <dbReference type="ARBA" id="ARBA00038381"/>
    </source>
</evidence>
<comment type="catalytic activity">
    <reaction evidence="3">
        <text>a long-chain fatty acyl-CoA + H2O = a long-chain fatty acid + CoA + H(+)</text>
        <dbReference type="Rhea" id="RHEA:67680"/>
        <dbReference type="ChEBI" id="CHEBI:15377"/>
        <dbReference type="ChEBI" id="CHEBI:15378"/>
        <dbReference type="ChEBI" id="CHEBI:57287"/>
        <dbReference type="ChEBI" id="CHEBI:57560"/>
        <dbReference type="ChEBI" id="CHEBI:83139"/>
    </reaction>
</comment>
<sequence length="136" mass="14207">MTTNIIDLTKGIFDAQPFSQFVGAQLAHADGNSVELRLPIQKNVQQQHGYVHGGALSYLADNAITFAGGIALGGDALTSEFKINYVKPAAGDFVSARATSVSTGKRQAVCRCELYAVSGDTSTLCALAQGTVIKKG</sequence>
<dbReference type="InterPro" id="IPR029069">
    <property type="entry name" value="HotDog_dom_sf"/>
</dbReference>
<dbReference type="Pfam" id="PF03061">
    <property type="entry name" value="4HBT"/>
    <property type="match status" value="1"/>
</dbReference>
<comment type="caution">
    <text evidence="9">The sequence shown here is derived from an EMBL/GenBank/DDBJ whole genome shotgun (WGS) entry which is preliminary data.</text>
</comment>
<comment type="catalytic activity">
    <reaction evidence="7">
        <text>a medium-chain fatty acyl-CoA + H2O = a medium-chain fatty acid + CoA + H(+)</text>
        <dbReference type="Rhea" id="RHEA:68184"/>
        <dbReference type="ChEBI" id="CHEBI:15377"/>
        <dbReference type="ChEBI" id="CHEBI:15378"/>
        <dbReference type="ChEBI" id="CHEBI:57287"/>
        <dbReference type="ChEBI" id="CHEBI:59558"/>
        <dbReference type="ChEBI" id="CHEBI:90546"/>
    </reaction>
</comment>
<dbReference type="Gene3D" id="3.10.129.10">
    <property type="entry name" value="Hotdog Thioesterase"/>
    <property type="match status" value="1"/>
</dbReference>
<name>A0A562THA7_9HYPH</name>
<dbReference type="GO" id="GO:0047617">
    <property type="term" value="F:fatty acyl-CoA hydrolase activity"/>
    <property type="evidence" value="ECO:0007669"/>
    <property type="project" value="UniProtKB-EC"/>
</dbReference>
<evidence type="ECO:0000256" key="3">
    <source>
        <dbReference type="ARBA" id="ARBA00036002"/>
    </source>
</evidence>
<evidence type="ECO:0000259" key="8">
    <source>
        <dbReference type="Pfam" id="PF03061"/>
    </source>
</evidence>
<dbReference type="OrthoDB" id="9806185at2"/>
<dbReference type="NCBIfam" id="TIGR00369">
    <property type="entry name" value="unchar_dom_1"/>
    <property type="match status" value="1"/>
</dbReference>
<dbReference type="PANTHER" id="PTHR43240">
    <property type="entry name" value="1,4-DIHYDROXY-2-NAPHTHOYL-COA THIOESTERASE 1"/>
    <property type="match status" value="1"/>
</dbReference>
<protein>
    <recommendedName>
        <fullName evidence="6">Medium/long-chain acyl-CoA thioesterase YigI</fullName>
        <ecNumber evidence="5">3.1.2.20</ecNumber>
    </recommendedName>
</protein>
<dbReference type="RefSeq" id="WP_145340536.1">
    <property type="nucleotide sequence ID" value="NZ_SMLY01000087.1"/>
</dbReference>
<evidence type="ECO:0000256" key="6">
    <source>
        <dbReference type="ARBA" id="ARBA00040062"/>
    </source>
</evidence>
<dbReference type="CDD" id="cd03443">
    <property type="entry name" value="PaaI_thioesterase"/>
    <property type="match status" value="1"/>
</dbReference>
<comment type="catalytic activity">
    <reaction evidence="2">
        <text>a fatty acyl-CoA + H2O = a fatty acid + CoA + H(+)</text>
        <dbReference type="Rhea" id="RHEA:16781"/>
        <dbReference type="ChEBI" id="CHEBI:15377"/>
        <dbReference type="ChEBI" id="CHEBI:15378"/>
        <dbReference type="ChEBI" id="CHEBI:28868"/>
        <dbReference type="ChEBI" id="CHEBI:57287"/>
        <dbReference type="ChEBI" id="CHEBI:77636"/>
        <dbReference type="EC" id="3.1.2.20"/>
    </reaction>
</comment>
<evidence type="ECO:0000256" key="7">
    <source>
        <dbReference type="ARBA" id="ARBA00048062"/>
    </source>
</evidence>
<accession>A0A562THA7</accession>
<dbReference type="InterPro" id="IPR003736">
    <property type="entry name" value="PAAI_dom"/>
</dbReference>
<dbReference type="EC" id="3.1.2.20" evidence="5"/>